<dbReference type="Pfam" id="PF10418">
    <property type="entry name" value="DHODB_Fe-S_bind"/>
    <property type="match status" value="1"/>
</dbReference>
<evidence type="ECO:0000256" key="5">
    <source>
        <dbReference type="ARBA" id="ARBA00022723"/>
    </source>
</evidence>
<dbReference type="InterPro" id="IPR017927">
    <property type="entry name" value="FAD-bd_FR_type"/>
</dbReference>
<dbReference type="SUPFAM" id="SSF52343">
    <property type="entry name" value="Ferredoxin reductase-like, C-terminal NADP-linked domain"/>
    <property type="match status" value="1"/>
</dbReference>
<reference evidence="15" key="1">
    <citation type="submission" date="2022-07" db="EMBL/GenBank/DDBJ databases">
        <title>Enhanced cultured diversity of the mouse gut microbiota enables custom-made synthetic communities.</title>
        <authorList>
            <person name="Afrizal A."/>
        </authorList>
    </citation>
    <scope>NUCLEOTIDE SEQUENCE</scope>
    <source>
        <strain evidence="15">DSM 29482</strain>
    </source>
</reference>
<evidence type="ECO:0000259" key="14">
    <source>
        <dbReference type="PROSITE" id="PS51384"/>
    </source>
</evidence>
<sequence>MKPKQYKGIVLSNINIVDNIYELKIIGKFKGNPGQFYMLRSWDLEPFLSRPLSICNIEEDALTFLYEVRGKGTNILSNLRNGDSIYLLGPLGRGFPLDNRRKVGIVAGGIGIAPMIYLCKSLNGNIDFYGGFKEKPFYMDKIEKYIDKLYISTDSGKEGYKGFITDIFNLEKYSTVYTCGPIPMMEKIKYICEKRDISLYISMEKHMACGVGACFGCSIKTTSGIKKVCKDGPVFKGEEIIFRD</sequence>
<evidence type="ECO:0000256" key="3">
    <source>
        <dbReference type="ARBA" id="ARBA00022630"/>
    </source>
</evidence>
<comment type="function">
    <text evidence="11">Responsible for channeling the electrons from the oxidation of dihydroorotate from the FMN redox center in the PyrD type B subunit to the ultimate electron acceptor NAD(+).</text>
</comment>
<keyword evidence="5 11" id="KW-0479">Metal-binding</keyword>
<keyword evidence="2 11" id="KW-0813">Transport</keyword>
<dbReference type="Gene3D" id="2.40.30.10">
    <property type="entry name" value="Translation factors"/>
    <property type="match status" value="1"/>
</dbReference>
<proteinExistence type="inferred from homology"/>
<feature type="binding site" evidence="11 13">
    <location>
        <position position="209"/>
    </location>
    <ligand>
        <name>[2Fe-2S] cluster</name>
        <dbReference type="ChEBI" id="CHEBI:190135"/>
    </ligand>
</feature>
<feature type="domain" description="FAD-binding FR-type" evidence="14">
    <location>
        <begin position="3"/>
        <end position="97"/>
    </location>
</feature>
<dbReference type="GO" id="GO:0050660">
    <property type="term" value="F:flavin adenine dinucleotide binding"/>
    <property type="evidence" value="ECO:0007669"/>
    <property type="project" value="InterPro"/>
</dbReference>
<dbReference type="SUPFAM" id="SSF63380">
    <property type="entry name" value="Riboflavin synthase domain-like"/>
    <property type="match status" value="1"/>
</dbReference>
<keyword evidence="16" id="KW-1185">Reference proteome</keyword>
<dbReference type="Proteomes" id="UP001142078">
    <property type="component" value="Unassembled WGS sequence"/>
</dbReference>
<keyword evidence="3 11" id="KW-0285">Flavoprotein</keyword>
<dbReference type="HAMAP" id="MF_01211">
    <property type="entry name" value="DHODB_Fe_S_bind"/>
    <property type="match status" value="1"/>
</dbReference>
<feature type="binding site" evidence="11 13">
    <location>
        <position position="214"/>
    </location>
    <ligand>
        <name>[2Fe-2S] cluster</name>
        <dbReference type="ChEBI" id="CHEBI:190135"/>
    </ligand>
</feature>
<comment type="cofactor">
    <cofactor evidence="13">
        <name>[2Fe-2S] cluster</name>
        <dbReference type="ChEBI" id="CHEBI:190135"/>
    </cofactor>
    <text evidence="13">Binds 1 [2Fe-2S] cluster per subunit.</text>
</comment>
<dbReference type="InterPro" id="IPR017938">
    <property type="entry name" value="Riboflavin_synthase-like_b-brl"/>
</dbReference>
<dbReference type="InterPro" id="IPR037117">
    <property type="entry name" value="Dihydroorotate_DH_ele_sf"/>
</dbReference>
<evidence type="ECO:0000256" key="2">
    <source>
        <dbReference type="ARBA" id="ARBA00022448"/>
    </source>
</evidence>
<dbReference type="Gene3D" id="2.10.240.10">
    <property type="entry name" value="Dihydroorotate dehydrogenase, electron transfer subunit"/>
    <property type="match status" value="1"/>
</dbReference>
<comment type="subunit">
    <text evidence="11">Heterotetramer of 2 PyrK and 2 PyrD type B subunits.</text>
</comment>
<dbReference type="AlphaFoldDB" id="A0A9X2S6C8"/>
<evidence type="ECO:0000256" key="11">
    <source>
        <dbReference type="HAMAP-Rule" id="MF_01211"/>
    </source>
</evidence>
<feature type="binding site" evidence="11 12">
    <location>
        <begin position="72"/>
        <end position="73"/>
    </location>
    <ligand>
        <name>FAD</name>
        <dbReference type="ChEBI" id="CHEBI:57692"/>
    </ligand>
</feature>
<evidence type="ECO:0000256" key="7">
    <source>
        <dbReference type="ARBA" id="ARBA00022975"/>
    </source>
</evidence>
<keyword evidence="6 11" id="KW-0274">FAD</keyword>
<dbReference type="CDD" id="cd06218">
    <property type="entry name" value="DHOD_e_trans"/>
    <property type="match status" value="1"/>
</dbReference>
<keyword evidence="9 11" id="KW-0408">Iron</keyword>
<dbReference type="InterPro" id="IPR019480">
    <property type="entry name" value="Dihydroorotate_DH_Fe-S-bd"/>
</dbReference>
<dbReference type="PANTHER" id="PTHR43513">
    <property type="entry name" value="DIHYDROOROTATE DEHYDROGENASE B (NAD(+)), ELECTRON TRANSFER SUBUNIT"/>
    <property type="match status" value="1"/>
</dbReference>
<evidence type="ECO:0000256" key="9">
    <source>
        <dbReference type="ARBA" id="ARBA00023004"/>
    </source>
</evidence>
<keyword evidence="7 11" id="KW-0665">Pyrimidine biosynthesis</keyword>
<evidence type="ECO:0000313" key="16">
    <source>
        <dbReference type="Proteomes" id="UP001142078"/>
    </source>
</evidence>
<dbReference type="NCBIfam" id="NF000798">
    <property type="entry name" value="PRK00054.1-3"/>
    <property type="match status" value="1"/>
</dbReference>
<dbReference type="RefSeq" id="WP_042683232.1">
    <property type="nucleotide sequence ID" value="NZ_CABKTM010000074.1"/>
</dbReference>
<dbReference type="GO" id="GO:0009055">
    <property type="term" value="F:electron transfer activity"/>
    <property type="evidence" value="ECO:0007669"/>
    <property type="project" value="UniProtKB-UniRule"/>
</dbReference>
<gene>
    <name evidence="11" type="primary">pyrK</name>
    <name evidence="15" type="ORF">NSA23_14110</name>
</gene>
<dbReference type="PANTHER" id="PTHR43513:SF3">
    <property type="entry name" value="DIHYDROOROTATE DEHYDROGENASE B (NAD(+)), ELECTRON TRANSFER SUBUNIT-RELATED"/>
    <property type="match status" value="1"/>
</dbReference>
<dbReference type="GO" id="GO:0044205">
    <property type="term" value="P:'de novo' UMP biosynthetic process"/>
    <property type="evidence" value="ECO:0007669"/>
    <property type="project" value="UniProtKB-UniRule"/>
</dbReference>
<dbReference type="GO" id="GO:0051537">
    <property type="term" value="F:2 iron, 2 sulfur cluster binding"/>
    <property type="evidence" value="ECO:0007669"/>
    <property type="project" value="UniProtKB-KW"/>
</dbReference>
<feature type="binding site" evidence="11 13">
    <location>
        <position position="229"/>
    </location>
    <ligand>
        <name>[2Fe-2S] cluster</name>
        <dbReference type="ChEBI" id="CHEBI:190135"/>
    </ligand>
</feature>
<dbReference type="InterPro" id="IPR023455">
    <property type="entry name" value="Dihydroorotate_DHASE_ETsu"/>
</dbReference>
<accession>A0A9X2S6C8</accession>
<comment type="cofactor">
    <cofactor evidence="11 12">
        <name>FAD</name>
        <dbReference type="ChEBI" id="CHEBI:57692"/>
    </cofactor>
    <text evidence="11 12">Binds 1 FAD per subunit.</text>
</comment>
<evidence type="ECO:0000313" key="15">
    <source>
        <dbReference type="EMBL" id="MCR2045239.1"/>
    </source>
</evidence>
<keyword evidence="4 11" id="KW-0001">2Fe-2S</keyword>
<dbReference type="PROSITE" id="PS51384">
    <property type="entry name" value="FAD_FR"/>
    <property type="match status" value="1"/>
</dbReference>
<comment type="caution">
    <text evidence="15">The sequence shown here is derived from an EMBL/GenBank/DDBJ whole genome shotgun (WGS) entry which is preliminary data.</text>
</comment>
<protein>
    <recommendedName>
        <fullName evidence="11">Dihydroorotate dehydrogenase B (NAD(+)), electron transfer subunit</fullName>
    </recommendedName>
    <alternativeName>
        <fullName evidence="11">Dihydroorotate oxidase B, electron transfer subunit</fullName>
    </alternativeName>
</protein>
<dbReference type="OrthoDB" id="9789468at2"/>
<keyword evidence="10 11" id="KW-0411">Iron-sulfur</keyword>
<dbReference type="PIRSF" id="PIRSF006816">
    <property type="entry name" value="Cyc3_hyd_g"/>
    <property type="match status" value="1"/>
</dbReference>
<evidence type="ECO:0000256" key="4">
    <source>
        <dbReference type="ARBA" id="ARBA00022714"/>
    </source>
</evidence>
<evidence type="ECO:0000256" key="12">
    <source>
        <dbReference type="PIRSR" id="PIRSR006816-1"/>
    </source>
</evidence>
<evidence type="ECO:0000256" key="10">
    <source>
        <dbReference type="ARBA" id="ARBA00023014"/>
    </source>
</evidence>
<evidence type="ECO:0000256" key="1">
    <source>
        <dbReference type="ARBA" id="ARBA00006422"/>
    </source>
</evidence>
<dbReference type="InterPro" id="IPR039261">
    <property type="entry name" value="FNR_nucleotide-bd"/>
</dbReference>
<feature type="binding site" evidence="11 12">
    <location>
        <begin position="50"/>
        <end position="53"/>
    </location>
    <ligand>
        <name>FAD</name>
        <dbReference type="ChEBI" id="CHEBI:57692"/>
    </ligand>
</feature>
<name>A0A9X2S6C8_9FIRM</name>
<dbReference type="GO" id="GO:0016491">
    <property type="term" value="F:oxidoreductase activity"/>
    <property type="evidence" value="ECO:0007669"/>
    <property type="project" value="InterPro"/>
</dbReference>
<evidence type="ECO:0000256" key="13">
    <source>
        <dbReference type="PIRSR" id="PIRSR006816-2"/>
    </source>
</evidence>
<dbReference type="GO" id="GO:0046872">
    <property type="term" value="F:metal ion binding"/>
    <property type="evidence" value="ECO:0007669"/>
    <property type="project" value="UniProtKB-KW"/>
</dbReference>
<comment type="similarity">
    <text evidence="1 11">Belongs to the PyrK family.</text>
</comment>
<dbReference type="InterPro" id="IPR012165">
    <property type="entry name" value="Cyt_c3_hydrogenase_gsu"/>
</dbReference>
<keyword evidence="8 11" id="KW-0249">Electron transport</keyword>
<evidence type="ECO:0000256" key="8">
    <source>
        <dbReference type="ARBA" id="ARBA00022982"/>
    </source>
</evidence>
<comment type="caution">
    <text evidence="11">Lacks conserved residue(s) required for the propagation of feature annotation.</text>
</comment>
<comment type="cofactor">
    <cofactor evidence="11">
        <name>[2Fe-2S] cluster</name>
        <dbReference type="ChEBI" id="CHEBI:190135"/>
    </cofactor>
    <text evidence="11">Binds 1 [2Fe-2S] cluster per subunit.</text>
</comment>
<dbReference type="EMBL" id="JANJZL010000013">
    <property type="protein sequence ID" value="MCR2045239.1"/>
    <property type="molecule type" value="Genomic_DNA"/>
</dbReference>
<organism evidence="15 16">
    <name type="scientific">Anaerosalibacter massiliensis</name>
    <dbReference type="NCBI Taxonomy" id="1347392"/>
    <lineage>
        <taxon>Bacteria</taxon>
        <taxon>Bacillati</taxon>
        <taxon>Bacillota</taxon>
        <taxon>Tissierellia</taxon>
        <taxon>Tissierellales</taxon>
        <taxon>Sporanaerobacteraceae</taxon>
        <taxon>Anaerosalibacter</taxon>
    </lineage>
</organism>
<feature type="binding site" evidence="11 13">
    <location>
        <position position="217"/>
    </location>
    <ligand>
        <name>[2Fe-2S] cluster</name>
        <dbReference type="ChEBI" id="CHEBI:190135"/>
    </ligand>
</feature>
<dbReference type="InterPro" id="IPR050353">
    <property type="entry name" value="PyrK_electron_transfer"/>
</dbReference>
<comment type="pathway">
    <text evidence="11">Pyrimidine metabolism; UMP biosynthesis via de novo pathway; orotate from (S)-dihydroorotate (NAD(+) route): step 1/1.</text>
</comment>
<dbReference type="Gene3D" id="3.40.50.80">
    <property type="entry name" value="Nucleotide-binding domain of ferredoxin-NADP reductase (FNR) module"/>
    <property type="match status" value="1"/>
</dbReference>
<evidence type="ECO:0000256" key="6">
    <source>
        <dbReference type="ARBA" id="ARBA00022827"/>
    </source>
</evidence>